<sequence length="185" mass="21119">MEDKDLREENLQEEAAKMQAEAEVTEAVEAEVVDETEAKMAELEQKAADYLDKYQRCLAEFDNFRKRTSKEKASMYDDGVRDTVEKLLAVVDNLERAVAAQEGKDTEDAFFKGVQMTLKQFQEILHGMGVEEIKALGEKFDPNFHAAVAHEDDDAYGENEIILEMLKGYKYKDKVIRHSMVKVAN</sequence>
<proteinExistence type="inferred from homology"/>
<dbReference type="EMBL" id="FRAH01000017">
    <property type="protein sequence ID" value="SHK14740.1"/>
    <property type="molecule type" value="Genomic_DNA"/>
</dbReference>
<dbReference type="SUPFAM" id="SSF51064">
    <property type="entry name" value="Head domain of nucleotide exchange factor GrpE"/>
    <property type="match status" value="1"/>
</dbReference>
<protein>
    <recommendedName>
        <fullName evidence="8 10">Protein GrpE</fullName>
    </recommendedName>
    <alternativeName>
        <fullName evidence="9 10">HSP-70 cofactor</fullName>
    </alternativeName>
</protein>
<evidence type="ECO:0000256" key="12">
    <source>
        <dbReference type="RuleBase" id="RU004478"/>
    </source>
</evidence>
<dbReference type="PANTHER" id="PTHR21237:SF23">
    <property type="entry name" value="GRPE PROTEIN HOMOLOG, MITOCHONDRIAL"/>
    <property type="match status" value="1"/>
</dbReference>
<dbReference type="FunFam" id="2.30.22.10:FF:000001">
    <property type="entry name" value="Protein GrpE"/>
    <property type="match status" value="1"/>
</dbReference>
<dbReference type="NCBIfam" id="NF010738">
    <property type="entry name" value="PRK14140.1"/>
    <property type="match status" value="1"/>
</dbReference>
<evidence type="ECO:0000256" key="5">
    <source>
        <dbReference type="ARBA" id="ARBA00023016"/>
    </source>
</evidence>
<name>A0A1M6Q3I5_9FIRM</name>
<dbReference type="PANTHER" id="PTHR21237">
    <property type="entry name" value="GRPE PROTEIN"/>
    <property type="match status" value="1"/>
</dbReference>
<dbReference type="GO" id="GO:0005737">
    <property type="term" value="C:cytoplasm"/>
    <property type="evidence" value="ECO:0007669"/>
    <property type="project" value="UniProtKB-SubCell"/>
</dbReference>
<dbReference type="GO" id="GO:0051082">
    <property type="term" value="F:unfolded protein binding"/>
    <property type="evidence" value="ECO:0007669"/>
    <property type="project" value="TreeGrafter"/>
</dbReference>
<evidence type="ECO:0000256" key="9">
    <source>
        <dbReference type="ARBA" id="ARBA00076414"/>
    </source>
</evidence>
<evidence type="ECO:0000256" key="8">
    <source>
        <dbReference type="ARBA" id="ARBA00072274"/>
    </source>
</evidence>
<evidence type="ECO:0000256" key="1">
    <source>
        <dbReference type="ARBA" id="ARBA00004496"/>
    </source>
</evidence>
<dbReference type="Proteomes" id="UP000183975">
    <property type="component" value="Unassembled WGS sequence"/>
</dbReference>
<reference evidence="14 15" key="1">
    <citation type="submission" date="2016-11" db="EMBL/GenBank/DDBJ databases">
        <authorList>
            <person name="Jaros S."/>
            <person name="Januszkiewicz K."/>
            <person name="Wedrychowicz H."/>
        </authorList>
    </citation>
    <scope>NUCLEOTIDE SEQUENCE [LARGE SCALE GENOMIC DNA]</scope>
    <source>
        <strain evidence="14 15">DSM 14214</strain>
    </source>
</reference>
<evidence type="ECO:0000256" key="4">
    <source>
        <dbReference type="ARBA" id="ARBA00022490"/>
    </source>
</evidence>
<keyword evidence="4 10" id="KW-0963">Cytoplasm</keyword>
<dbReference type="InterPro" id="IPR013805">
    <property type="entry name" value="GrpE_CC"/>
</dbReference>
<evidence type="ECO:0000313" key="15">
    <source>
        <dbReference type="Proteomes" id="UP000183975"/>
    </source>
</evidence>
<evidence type="ECO:0000256" key="3">
    <source>
        <dbReference type="ARBA" id="ARBA00011738"/>
    </source>
</evidence>
<dbReference type="Gene3D" id="2.30.22.10">
    <property type="entry name" value="Head domain of nucleotide exchange factor GrpE"/>
    <property type="match status" value="1"/>
</dbReference>
<dbReference type="SUPFAM" id="SSF58014">
    <property type="entry name" value="Coiled-coil domain of nucleotide exchange factor GrpE"/>
    <property type="match status" value="1"/>
</dbReference>
<feature type="compositionally biased region" description="Basic and acidic residues" evidence="13">
    <location>
        <begin position="1"/>
        <end position="16"/>
    </location>
</feature>
<evidence type="ECO:0000256" key="13">
    <source>
        <dbReference type="SAM" id="MobiDB-lite"/>
    </source>
</evidence>
<dbReference type="CDD" id="cd00446">
    <property type="entry name" value="GrpE"/>
    <property type="match status" value="1"/>
</dbReference>
<evidence type="ECO:0000256" key="10">
    <source>
        <dbReference type="HAMAP-Rule" id="MF_01151"/>
    </source>
</evidence>
<dbReference type="InterPro" id="IPR009012">
    <property type="entry name" value="GrpE_head"/>
</dbReference>
<evidence type="ECO:0000256" key="7">
    <source>
        <dbReference type="ARBA" id="ARBA00053401"/>
    </source>
</evidence>
<dbReference type="GeneID" id="78177129"/>
<evidence type="ECO:0000256" key="2">
    <source>
        <dbReference type="ARBA" id="ARBA00009054"/>
    </source>
</evidence>
<evidence type="ECO:0000313" key="14">
    <source>
        <dbReference type="EMBL" id="SHK14740.1"/>
    </source>
</evidence>
<comment type="function">
    <text evidence="7 10 11">Participates actively in the response to hyperosmotic and heat shock by preventing the aggregation of stress-denatured proteins, in association with DnaK and GrpE. It is the nucleotide exchange factor for DnaK and may function as a thermosensor. Unfolded proteins bind initially to DnaJ; upon interaction with the DnaJ-bound protein, DnaK hydrolyzes its bound ATP, resulting in the formation of a stable complex. GrpE releases ADP from DnaK; ATP binding to DnaK triggers the release of the substrate protein, thus completing the reaction cycle. Several rounds of ATP-dependent interactions between DnaJ, DnaK and GrpE are required for fully efficient folding.</text>
</comment>
<dbReference type="Gene3D" id="3.90.20.20">
    <property type="match status" value="1"/>
</dbReference>
<dbReference type="GO" id="GO:0051087">
    <property type="term" value="F:protein-folding chaperone binding"/>
    <property type="evidence" value="ECO:0007669"/>
    <property type="project" value="InterPro"/>
</dbReference>
<dbReference type="RefSeq" id="WP_072850145.1">
    <property type="nucleotide sequence ID" value="NZ_FRAH01000017.1"/>
</dbReference>
<accession>A0A1M6Q3I5</accession>
<comment type="similarity">
    <text evidence="2 10 12">Belongs to the GrpE family.</text>
</comment>
<evidence type="ECO:0000256" key="11">
    <source>
        <dbReference type="RuleBase" id="RU000639"/>
    </source>
</evidence>
<dbReference type="Pfam" id="PF01025">
    <property type="entry name" value="GrpE"/>
    <property type="match status" value="1"/>
</dbReference>
<dbReference type="AlphaFoldDB" id="A0A1M6Q3I5"/>
<keyword evidence="5 10" id="KW-0346">Stress response</keyword>
<dbReference type="GO" id="GO:0000774">
    <property type="term" value="F:adenyl-nucleotide exchange factor activity"/>
    <property type="evidence" value="ECO:0007669"/>
    <property type="project" value="InterPro"/>
</dbReference>
<feature type="region of interest" description="Disordered" evidence="13">
    <location>
        <begin position="1"/>
        <end position="23"/>
    </location>
</feature>
<keyword evidence="6 10" id="KW-0143">Chaperone</keyword>
<evidence type="ECO:0000256" key="6">
    <source>
        <dbReference type="ARBA" id="ARBA00023186"/>
    </source>
</evidence>
<dbReference type="GO" id="GO:0006457">
    <property type="term" value="P:protein folding"/>
    <property type="evidence" value="ECO:0007669"/>
    <property type="project" value="InterPro"/>
</dbReference>
<dbReference type="HAMAP" id="MF_01151">
    <property type="entry name" value="GrpE"/>
    <property type="match status" value="1"/>
</dbReference>
<comment type="subunit">
    <text evidence="3 10">Homodimer.</text>
</comment>
<comment type="subcellular location">
    <subcellularLocation>
        <location evidence="1 10">Cytoplasm</location>
    </subcellularLocation>
</comment>
<organism evidence="14 15">
    <name type="scientific">Anaerotignum lactatifermentans DSM 14214</name>
    <dbReference type="NCBI Taxonomy" id="1121323"/>
    <lineage>
        <taxon>Bacteria</taxon>
        <taxon>Bacillati</taxon>
        <taxon>Bacillota</taxon>
        <taxon>Clostridia</taxon>
        <taxon>Lachnospirales</taxon>
        <taxon>Anaerotignaceae</taxon>
        <taxon>Anaerotignum</taxon>
    </lineage>
</organism>
<dbReference type="InterPro" id="IPR000740">
    <property type="entry name" value="GrpE"/>
</dbReference>
<dbReference type="PROSITE" id="PS01071">
    <property type="entry name" value="GRPE"/>
    <property type="match status" value="1"/>
</dbReference>
<gene>
    <name evidence="10" type="primary">grpE</name>
    <name evidence="14" type="ORF">SAMN02745138_01230</name>
</gene>
<dbReference type="OrthoDB" id="9812586at2"/>
<dbReference type="PRINTS" id="PR00773">
    <property type="entry name" value="GRPEPROTEIN"/>
</dbReference>
<dbReference type="GO" id="GO:0042803">
    <property type="term" value="F:protein homodimerization activity"/>
    <property type="evidence" value="ECO:0007669"/>
    <property type="project" value="InterPro"/>
</dbReference>
<keyword evidence="15" id="KW-1185">Reference proteome</keyword>